<dbReference type="Proteomes" id="UP000334019">
    <property type="component" value="Chromosome"/>
</dbReference>
<dbReference type="InterPro" id="IPR050090">
    <property type="entry name" value="Tyrosine_recombinase_XerCD"/>
</dbReference>
<comment type="similarity">
    <text evidence="1">Belongs to the 'phage' integrase family.</text>
</comment>
<dbReference type="GO" id="GO:0003677">
    <property type="term" value="F:DNA binding"/>
    <property type="evidence" value="ECO:0007669"/>
    <property type="project" value="UniProtKB-KW"/>
</dbReference>
<dbReference type="InterPro" id="IPR011010">
    <property type="entry name" value="DNA_brk_join_enz"/>
</dbReference>
<dbReference type="SUPFAM" id="SSF56349">
    <property type="entry name" value="DNA breaking-rejoining enzymes"/>
    <property type="match status" value="1"/>
</dbReference>
<sequence>MLHRVQHALGGSVTRREPGSAQLVLADGVVHLDVPEAVWQAMCLGWSQQQQSRMLRPETISQRLSVIRRFREFTGSYPWQWHPADVEEFTVAAVAGGAKAHATIRGYQNHIALFCEYLIDRRYEWVAVCEERFGAAPAQICHEWNTVDHVQQLEAQPARRPLDLDELEALFAHADERVEQIQRSGRKGAVAALRNATAFKVSYAWGLRLREMTHLDLVDRHRNPKVPGWGRYGALRVRFGKSSRGSAPKQRTVLTVPEMDWAVEALQHWVEVARPLLKPGQHPAIFVTERRSRMSEWSADVAFAAVRERAGLDSAITHHCLRHSYVTHLLEHYGYPELFVQQQVGHAYASTTAIYSGVSDEFKNRILADAIAANRPEVTR</sequence>
<dbReference type="InterPro" id="IPR013762">
    <property type="entry name" value="Integrase-like_cat_sf"/>
</dbReference>
<evidence type="ECO:0000313" key="6">
    <source>
        <dbReference type="Proteomes" id="UP000334019"/>
    </source>
</evidence>
<dbReference type="GO" id="GO:0006310">
    <property type="term" value="P:DNA recombination"/>
    <property type="evidence" value="ECO:0007669"/>
    <property type="project" value="UniProtKB-KW"/>
</dbReference>
<dbReference type="PROSITE" id="PS51898">
    <property type="entry name" value="TYR_RECOMBINASE"/>
    <property type="match status" value="1"/>
</dbReference>
<evidence type="ECO:0000313" key="5">
    <source>
        <dbReference type="EMBL" id="QGG94939.1"/>
    </source>
</evidence>
<dbReference type="Pfam" id="PF00589">
    <property type="entry name" value="Phage_integrase"/>
    <property type="match status" value="1"/>
</dbReference>
<reference evidence="5 6" key="1">
    <citation type="submission" date="2019-11" db="EMBL/GenBank/DDBJ databases">
        <authorList>
            <person name="He Y."/>
        </authorList>
    </citation>
    <scope>NUCLEOTIDE SEQUENCE [LARGE SCALE GENOMIC DNA]</scope>
    <source>
        <strain evidence="5 6">SCSIO 58843</strain>
    </source>
</reference>
<accession>A0A5Q2RDG6</accession>
<dbReference type="Gene3D" id="1.10.443.10">
    <property type="entry name" value="Intergrase catalytic core"/>
    <property type="match status" value="1"/>
</dbReference>
<keyword evidence="6" id="KW-1185">Reference proteome</keyword>
<dbReference type="AlphaFoldDB" id="A0A5Q2RDG6"/>
<evidence type="ECO:0000256" key="2">
    <source>
        <dbReference type="ARBA" id="ARBA00023125"/>
    </source>
</evidence>
<dbReference type="PANTHER" id="PTHR30349">
    <property type="entry name" value="PHAGE INTEGRASE-RELATED"/>
    <property type="match status" value="1"/>
</dbReference>
<proteinExistence type="inferred from homology"/>
<evidence type="ECO:0000256" key="1">
    <source>
        <dbReference type="ARBA" id="ARBA00008857"/>
    </source>
</evidence>
<dbReference type="KEGG" id="atq:GH723_07355"/>
<feature type="domain" description="Tyr recombinase" evidence="4">
    <location>
        <begin position="157"/>
        <end position="368"/>
    </location>
</feature>
<evidence type="ECO:0000259" key="4">
    <source>
        <dbReference type="PROSITE" id="PS51898"/>
    </source>
</evidence>
<organism evidence="5 6">
    <name type="scientific">Actinomarinicola tropica</name>
    <dbReference type="NCBI Taxonomy" id="2789776"/>
    <lineage>
        <taxon>Bacteria</taxon>
        <taxon>Bacillati</taxon>
        <taxon>Actinomycetota</taxon>
        <taxon>Acidimicrobiia</taxon>
        <taxon>Acidimicrobiales</taxon>
        <taxon>Iamiaceae</taxon>
        <taxon>Actinomarinicola</taxon>
    </lineage>
</organism>
<evidence type="ECO:0000256" key="3">
    <source>
        <dbReference type="ARBA" id="ARBA00023172"/>
    </source>
</evidence>
<keyword evidence="2" id="KW-0238">DNA-binding</keyword>
<dbReference type="GO" id="GO:0015074">
    <property type="term" value="P:DNA integration"/>
    <property type="evidence" value="ECO:0007669"/>
    <property type="project" value="InterPro"/>
</dbReference>
<keyword evidence="3" id="KW-0233">DNA recombination</keyword>
<dbReference type="PANTHER" id="PTHR30349:SF41">
    <property type="entry name" value="INTEGRASE_RECOMBINASE PROTEIN MJ0367-RELATED"/>
    <property type="match status" value="1"/>
</dbReference>
<protein>
    <submittedName>
        <fullName evidence="5">Tyrosine-type recombinase/integrase</fullName>
    </submittedName>
</protein>
<gene>
    <name evidence="5" type="ORF">GH723_07355</name>
</gene>
<dbReference type="InterPro" id="IPR002104">
    <property type="entry name" value="Integrase_catalytic"/>
</dbReference>
<name>A0A5Q2RDG6_9ACTN</name>
<dbReference type="EMBL" id="CP045851">
    <property type="protein sequence ID" value="QGG94939.1"/>
    <property type="molecule type" value="Genomic_DNA"/>
</dbReference>